<dbReference type="Pfam" id="PF13432">
    <property type="entry name" value="TPR_16"/>
    <property type="match status" value="1"/>
</dbReference>
<name>A0A7V4WU18_CALAY</name>
<dbReference type="InterPro" id="IPR001173">
    <property type="entry name" value="Glyco_trans_2-like"/>
</dbReference>
<dbReference type="EMBL" id="DRQG01000031">
    <property type="protein sequence ID" value="HGY54755.1"/>
    <property type="molecule type" value="Genomic_DNA"/>
</dbReference>
<dbReference type="Pfam" id="PF00534">
    <property type="entry name" value="Glycos_transf_1"/>
    <property type="match status" value="1"/>
</dbReference>
<evidence type="ECO:0000259" key="3">
    <source>
        <dbReference type="Pfam" id="PF00535"/>
    </source>
</evidence>
<reference evidence="8" key="1">
    <citation type="journal article" date="2020" name="mSystems">
        <title>Genome- and Community-Level Interaction Insights into Carbon Utilization and Element Cycling Functions of Hydrothermarchaeota in Hydrothermal Sediment.</title>
        <authorList>
            <person name="Zhou Z."/>
            <person name="Liu Y."/>
            <person name="Xu W."/>
            <person name="Pan J."/>
            <person name="Luo Z.H."/>
            <person name="Li M."/>
        </authorList>
    </citation>
    <scope>NUCLEOTIDE SEQUENCE [LARGE SCALE GENOMIC DNA]</scope>
    <source>
        <strain evidence="8">HyVt-577</strain>
    </source>
</reference>
<dbReference type="InterPro" id="IPR019734">
    <property type="entry name" value="TPR_rpt"/>
</dbReference>
<organism evidence="8">
    <name type="scientific">Caldithrix abyssi</name>
    <dbReference type="NCBI Taxonomy" id="187145"/>
    <lineage>
        <taxon>Bacteria</taxon>
        <taxon>Pseudomonadati</taxon>
        <taxon>Calditrichota</taxon>
        <taxon>Calditrichia</taxon>
        <taxon>Calditrichales</taxon>
        <taxon>Calditrichaceae</taxon>
        <taxon>Caldithrix</taxon>
    </lineage>
</organism>
<protein>
    <submittedName>
        <fullName evidence="8">Glycosyltransferase</fullName>
    </submittedName>
</protein>
<gene>
    <name evidence="8" type="ORF">ENK44_03545</name>
</gene>
<dbReference type="Gene3D" id="1.25.40.10">
    <property type="entry name" value="Tetratricopeptide repeat domain"/>
    <property type="match status" value="2"/>
</dbReference>
<dbReference type="InterPro" id="IPR000863">
    <property type="entry name" value="Sulfotransferase_dom"/>
</dbReference>
<dbReference type="Pfam" id="PF14559">
    <property type="entry name" value="TPR_19"/>
    <property type="match status" value="2"/>
</dbReference>
<feature type="domain" description="Glycosyltransferase 2-like" evidence="3">
    <location>
        <begin position="2234"/>
        <end position="2349"/>
    </location>
</feature>
<proteinExistence type="predicted"/>
<dbReference type="PROSITE" id="PS50005">
    <property type="entry name" value="TPR"/>
    <property type="match status" value="4"/>
</dbReference>
<dbReference type="Pfam" id="PF23914">
    <property type="entry name" value="TPR_CcmH_CycH"/>
    <property type="match status" value="1"/>
</dbReference>
<dbReference type="SMART" id="SM00028">
    <property type="entry name" value="TPR"/>
    <property type="match status" value="9"/>
</dbReference>
<dbReference type="InterPro" id="IPR028098">
    <property type="entry name" value="Glyco_trans_4-like_N"/>
</dbReference>
<dbReference type="SUPFAM" id="SSF52540">
    <property type="entry name" value="P-loop containing nucleoside triphosphate hydrolases"/>
    <property type="match status" value="2"/>
</dbReference>
<dbReference type="Pfam" id="PF13439">
    <property type="entry name" value="Glyco_transf_4"/>
    <property type="match status" value="1"/>
</dbReference>
<feature type="repeat" description="TPR" evidence="1">
    <location>
        <begin position="2558"/>
        <end position="2591"/>
    </location>
</feature>
<evidence type="ECO:0000313" key="8">
    <source>
        <dbReference type="EMBL" id="HGY54755.1"/>
    </source>
</evidence>
<evidence type="ECO:0000259" key="4">
    <source>
        <dbReference type="Pfam" id="PF00685"/>
    </source>
</evidence>
<dbReference type="SUPFAM" id="SSF53448">
    <property type="entry name" value="Nucleotide-diphospho-sugar transferases"/>
    <property type="match status" value="4"/>
</dbReference>
<accession>A0A7V4WU18</accession>
<feature type="domain" description="Glycosyltransferase subfamily 4-like N-terminal" evidence="5">
    <location>
        <begin position="1190"/>
        <end position="1398"/>
    </location>
</feature>
<dbReference type="SUPFAM" id="SSF53756">
    <property type="entry name" value="UDP-Glycosyltransferase/glycogen phosphorylase"/>
    <property type="match status" value="2"/>
</dbReference>
<evidence type="ECO:0000259" key="2">
    <source>
        <dbReference type="Pfam" id="PF00534"/>
    </source>
</evidence>
<keyword evidence="1" id="KW-0802">TPR repeat</keyword>
<dbReference type="InterPro" id="IPR011990">
    <property type="entry name" value="TPR-like_helical_dom_sf"/>
</dbReference>
<dbReference type="InterPro" id="IPR056413">
    <property type="entry name" value="TPR_CcmH_CycH"/>
</dbReference>
<dbReference type="GO" id="GO:0008146">
    <property type="term" value="F:sulfotransferase activity"/>
    <property type="evidence" value="ECO:0007669"/>
    <property type="project" value="InterPro"/>
</dbReference>
<sequence>MSKKLKKKTKTRKSTGIEPKISVIIYSYNFEDYLEECIESIISQTLKPYEIIIADDHSTDSSWDIIQRYAKKYPGWIRAFRHESNLGNVNNGLFARSKVSGNMQSEIDGDDKWLPEKLEWEWRTLQKNPEARAAYSNVFVVDQSGNTIRKYVEEGDEAPEGDVFIYAFAKRFFKNTRSLFRNELIYRDTYLESPRDLQMGIHSDWDMKIRLTARYPVAYSGKALVVYRDHPGGIHHQQRKALYDSAKRVVHKNLFLLQKRTAAEKQFVLQNVRQLLEHLAGLEGMDKKEEIDALQAPVTPVVVNSLPKAGTNLVTKALRLTPGLWESGWHLGHSTVQHTEVAGGREAVAVGIDMPRLVKKEAVEQTLQAVPDNHFVSAHLPWSKALAASIKKSGLKMLLVLRDPRDVAVSHARYIADTPDHPLHKHYAKLSPEERLMTSITGCEADGVRLESIGKRCASVLPWLKEPFVQTVRFEDLVGPQGGGAADRQRRCLKEMFEFIGTPFDDAVLYKISDRLFGGTGTFRKGQSGGWKTAFNDRHLKAFMQSAGKYLKPMGYAEEEQTNNIQSIKGNATVENTYQGENLIFLISQPRAGSTLVQRILAGHSQIFSTAEPWIMLHPLYALKKEGLQSEFSFRDAVIGMEDFTAQLPKGEETYVEALRLMAGHLYNSALQKAGKSRFLDKTPRYYFIINELQRVFPQARFVFLWRNPLAVLSSILDTWVKNDWPRLGLHRSDLLQAPQMLLEGVKKTEGQSAVLHYEELAAHPQKQIQQLCRQLNLEFEPDMLNYGSLPAPQGRMGDAVGVKKHQSAVTDSIDKWKQNMRALPARLLADVYLTLLGEETVQNMGYDYFELDRYLNSIDQSGGKLSREEAMRALTPLGLTKEALDRVEPVLYKYVDLNTAPAAATPSARKSKTPQAHTYLASAIVSTYNSEKFIRGCLQSLVDQTLYQRGRLEIIVIDSHSPQNEKAIVEEFQQKYDHIRYVRTEQRETIYRAWNRGIRLARGKYVTNANTDDRLRRDAIEKLVTLLEEHPDKVLAYGNSLVTKTPNETFEKNSAIDAFDWPDFRRETMLSFCYMGPHPVWRKSLHDEIGYFDESLTSAADWEFWLRAAVEHDFIHLNEYVGLYYLDDSTVSRRGNTPIIEANQVRAKYKPAYKKLLPEIIFPENMHFTKADEKNLLIVAHNFPPFRYSGTENYVYDYAKEMQRQGWTVHVLYPHVDIGQAAPELRFHNYQGVPVLEIWHDGSEYVHYLDVKGEKLLRIVEEILKYNHYQAVHYHHFLGLPFELFHLFKKNGLHVSVTLHDFTLLCFRSHLYINETKSLCSGPEANKCTACLRNLLGNYFPADKEAGIIEANREKWHKALHILKHSDTITAPSRYVADTFRKLSGLKNLAVEVQPLGLKAIQAAPKPVDPQNISFAYLGTITPLKNISALLEAFSATKGTAMLDVWGSGDADQIRLVLETAKKDQRIRYHGRYRPEDIPSILSRADMVVVPSFTESYSLVVREAMMCGRPVIAADVGAIPEIIRHDQNGLLFNPKEVDSLRQNIQKVLDQPRLIDRYRQNLPAIRTIEEDARYWAGVFNTATSEKDGDTSQPAASPIDRKKRLPRIGYLALEPSAFACPQIRLYGPLSLLAEQGKIEFIDFKLVEAKNYELDVKALRGLDILIIQRNFAETVSFDQLVQLLGDNRPKIVYEFDDAFDRLPEHHPGYAYYEKMKPRFREYIRKADLVTVSTETLAEYYRSLNSRIKVLPNTVNEQVWKKVKPKFSANSKPARILFAGTIGHEADLEEIRAAVAEILDEYGDRVELLLWGNRLPELEKRPNVKQFTEFRVRYPEYAAILQETPVDFALVPLAEHPFNRAKSHIKWLEYGACAIPGIFSRVPAYEKVVEHKKTGLLCRNKAEEWKEAIRFMLEQPKKRQQIARSVWKKVWNEHTLSRHIRLWEEAYNQLLADEEASKRDDTRVSIIIPVFNKLEYTRRCIDSIYKNSGEIDFEIIVVDNASTDGTAAYLAGLRKEKGNVRVISNRENAGFAAANNQAARIARGKYLLFLNNDTEVHKGWLKALVVTAESNAKTGAVGAKLLYPDGTLQHAGVLIVDNGVQGDPLLAVHNHYHQPGDLPEANQLREYQALTAACLLVNRQAFEEVGRFDEGFWNGYEDVDLCFTLREKGYKIIYQPACVVTHYESKSGRERFSRVKENIERLHEKWLGKIQPDAVMEAEPAAPKETGSRQTEGKLVSIIMLTYNALDYTKKCVDSILKHTTHPYEIVFVDNASTDGTKKYLRGLTQKHKHIKVLFNKKNRGFAAANNQAVRKAKGDYVMILNNDVLVADGWLKGLVKALEADEKIGMVGPLTNKISGLQMVADVPYSDEQGFYEYARTFRRQYGGNITPRRRIAGFAMLMKKNLYQQVGGFDESYGTGNYEDDDLCLKVRRAGYAIMVDEGTFIHHYGSQTFKANRIDILQSLDEKGKVFKQKWPDVDYEELLEMKNPLTQAHEKRIEQAARQMSEGNLREALDGFDQVLQENPLSAQALLGRAMCLRGLGQAESALEAVQKFMKWQPQNAAGRNLYGILLSESGRKEEALEQFTRAVESDPAYIEVQRNYAQTLVDLEDYGNGIKAYVRILENHPDDVPSLTAMAMFNYETGRLEEAATYWERANEVQPDHPDVRALAELLNKAASAADENKASDEPAASIEQDDYAALMEQANRLLSDGNPVEAEQIYRALLEQNNEDLAAFYGLGLCMRLAERYDDAKTIFSAIVDEQPDFVPAYTNLGTLALLQGNLEEALHWFSKAVELDADNLEAKQYLSDVLIELGQYQQGVEIIMQAFKDHPEDVMTLLRVGKLHYEAGKRDDSRRYFETVLKLEPENDLAASYLQQLNQEQGAVNV</sequence>
<dbReference type="Gene3D" id="3.40.50.2000">
    <property type="entry name" value="Glycogen Phosphorylase B"/>
    <property type="match status" value="4"/>
</dbReference>
<dbReference type="Gene3D" id="3.90.550.10">
    <property type="entry name" value="Spore Coat Polysaccharide Biosynthesis Protein SpsA, Chain A"/>
    <property type="match status" value="4"/>
</dbReference>
<dbReference type="InterPro" id="IPR055259">
    <property type="entry name" value="YkvP/CgeB_Glyco_trans-like"/>
</dbReference>
<feature type="domain" description="Glycosyltransferase 2-like" evidence="3">
    <location>
        <begin position="22"/>
        <end position="150"/>
    </location>
</feature>
<comment type="caution">
    <text evidence="8">The sequence shown here is derived from an EMBL/GenBank/DDBJ whole genome shotgun (WGS) entry which is preliminary data.</text>
</comment>
<dbReference type="PROSITE" id="PS50293">
    <property type="entry name" value="TPR_REGION"/>
    <property type="match status" value="1"/>
</dbReference>
<dbReference type="Pfam" id="PF13469">
    <property type="entry name" value="Sulfotransfer_3"/>
    <property type="match status" value="1"/>
</dbReference>
<dbReference type="SUPFAM" id="SSF48452">
    <property type="entry name" value="TPR-like"/>
    <property type="match status" value="1"/>
</dbReference>
<feature type="domain" description="Glycosyltransferase 2-like" evidence="3">
    <location>
        <begin position="923"/>
        <end position="1040"/>
    </location>
</feature>
<feature type="domain" description="Cytochrome c-type biogenesis protein H TPR" evidence="7">
    <location>
        <begin position="2554"/>
        <end position="2655"/>
    </location>
</feature>
<dbReference type="InterPro" id="IPR027417">
    <property type="entry name" value="P-loop_NTPase"/>
</dbReference>
<dbReference type="PANTHER" id="PTHR43179:SF7">
    <property type="entry name" value="RHAMNOSYLTRANSFERASE WBBL"/>
    <property type="match status" value="1"/>
</dbReference>
<feature type="repeat" description="TPR" evidence="1">
    <location>
        <begin position="2626"/>
        <end position="2659"/>
    </location>
</feature>
<dbReference type="Pfam" id="PF00685">
    <property type="entry name" value="Sulfotransfer_1"/>
    <property type="match status" value="1"/>
</dbReference>
<dbReference type="Gene3D" id="3.40.50.300">
    <property type="entry name" value="P-loop containing nucleotide triphosphate hydrolases"/>
    <property type="match status" value="2"/>
</dbReference>
<dbReference type="Proteomes" id="UP000885779">
    <property type="component" value="Unassembled WGS sequence"/>
</dbReference>
<dbReference type="Pfam" id="PF13524">
    <property type="entry name" value="Glyco_trans_1_2"/>
    <property type="match status" value="1"/>
</dbReference>
<evidence type="ECO:0000259" key="5">
    <source>
        <dbReference type="Pfam" id="PF13439"/>
    </source>
</evidence>
<dbReference type="GO" id="GO:0016757">
    <property type="term" value="F:glycosyltransferase activity"/>
    <property type="evidence" value="ECO:0007669"/>
    <property type="project" value="InterPro"/>
</dbReference>
<evidence type="ECO:0000256" key="1">
    <source>
        <dbReference type="PROSITE-ProRule" id="PRU00339"/>
    </source>
</evidence>
<evidence type="ECO:0000259" key="6">
    <source>
        <dbReference type="Pfam" id="PF13524"/>
    </source>
</evidence>
<evidence type="ECO:0000259" key="7">
    <source>
        <dbReference type="Pfam" id="PF23914"/>
    </source>
</evidence>
<feature type="repeat" description="TPR" evidence="1">
    <location>
        <begin position="2762"/>
        <end position="2795"/>
    </location>
</feature>
<dbReference type="InterPro" id="IPR029044">
    <property type="entry name" value="Nucleotide-diphossugar_trans"/>
</dbReference>
<feature type="domain" description="Glycosyl transferase family 1" evidence="2">
    <location>
        <begin position="1411"/>
        <end position="1561"/>
    </location>
</feature>
<dbReference type="Pfam" id="PF00535">
    <property type="entry name" value="Glycos_transf_2"/>
    <property type="match status" value="4"/>
</dbReference>
<dbReference type="CDD" id="cd04186">
    <property type="entry name" value="GT_2_like_c"/>
    <property type="match status" value="2"/>
</dbReference>
<dbReference type="InterPro" id="IPR001296">
    <property type="entry name" value="Glyco_trans_1"/>
</dbReference>
<dbReference type="PANTHER" id="PTHR43179">
    <property type="entry name" value="RHAMNOSYLTRANSFERASE WBBL"/>
    <property type="match status" value="1"/>
</dbReference>
<feature type="repeat" description="TPR" evidence="1">
    <location>
        <begin position="2830"/>
        <end position="2863"/>
    </location>
</feature>
<feature type="domain" description="Spore protein YkvP/CgeB glycosyl transferase-like" evidence="6">
    <location>
        <begin position="1802"/>
        <end position="1939"/>
    </location>
</feature>
<feature type="domain" description="Sulfotransferase" evidence="4">
    <location>
        <begin position="300"/>
        <end position="514"/>
    </location>
</feature>
<feature type="domain" description="Glycosyltransferase 2-like" evidence="3">
    <location>
        <begin position="1962"/>
        <end position="2091"/>
    </location>
</feature>